<dbReference type="InterPro" id="IPR027417">
    <property type="entry name" value="P-loop_NTPase"/>
</dbReference>
<evidence type="ECO:0000313" key="5">
    <source>
        <dbReference type="RefSeq" id="XP_065658489.1"/>
    </source>
</evidence>
<dbReference type="Pfam" id="PF00931">
    <property type="entry name" value="NB-ARC"/>
    <property type="match status" value="1"/>
</dbReference>
<accession>A0ABM4C9Z4</accession>
<dbReference type="Pfam" id="PF13424">
    <property type="entry name" value="TPR_12"/>
    <property type="match status" value="4"/>
</dbReference>
<name>A0ABM4C9Z4_HYDVU</name>
<dbReference type="SMART" id="SM00028">
    <property type="entry name" value="TPR"/>
    <property type="match status" value="11"/>
</dbReference>
<dbReference type="RefSeq" id="XP_065658489.1">
    <property type="nucleotide sequence ID" value="XM_065802417.1"/>
</dbReference>
<dbReference type="Gene3D" id="1.25.40.10">
    <property type="entry name" value="Tetratricopeptide repeat domain"/>
    <property type="match status" value="3"/>
</dbReference>
<feature type="domain" description="NB-ARC" evidence="3">
    <location>
        <begin position="23"/>
        <end position="159"/>
    </location>
</feature>
<organism evidence="4 5">
    <name type="scientific">Hydra vulgaris</name>
    <name type="common">Hydra</name>
    <name type="synonym">Hydra attenuata</name>
    <dbReference type="NCBI Taxonomy" id="6087"/>
    <lineage>
        <taxon>Eukaryota</taxon>
        <taxon>Metazoa</taxon>
        <taxon>Cnidaria</taxon>
        <taxon>Hydrozoa</taxon>
        <taxon>Hydroidolina</taxon>
        <taxon>Anthoathecata</taxon>
        <taxon>Aplanulata</taxon>
        <taxon>Hydridae</taxon>
        <taxon>Hydra</taxon>
    </lineage>
</organism>
<evidence type="ECO:0000259" key="3">
    <source>
        <dbReference type="Pfam" id="PF00931"/>
    </source>
</evidence>
<dbReference type="InterPro" id="IPR011990">
    <property type="entry name" value="TPR-like_helical_dom_sf"/>
</dbReference>
<keyword evidence="4" id="KW-1185">Reference proteome</keyword>
<dbReference type="SUPFAM" id="SSF52540">
    <property type="entry name" value="P-loop containing nucleoside triphosphate hydrolases"/>
    <property type="match status" value="1"/>
</dbReference>
<dbReference type="InterPro" id="IPR019734">
    <property type="entry name" value="TPR_rpt"/>
</dbReference>
<dbReference type="Pfam" id="PF13374">
    <property type="entry name" value="TPR_10"/>
    <property type="match status" value="1"/>
</dbReference>
<dbReference type="GeneID" id="136083006"/>
<proteinExistence type="predicted"/>
<keyword evidence="1" id="KW-0677">Repeat</keyword>
<evidence type="ECO:0000313" key="4">
    <source>
        <dbReference type="Proteomes" id="UP001652625"/>
    </source>
</evidence>
<dbReference type="Proteomes" id="UP001652625">
    <property type="component" value="Chromosome 08"/>
</dbReference>
<dbReference type="SUPFAM" id="SSF48452">
    <property type="entry name" value="TPR-like"/>
    <property type="match status" value="4"/>
</dbReference>
<reference evidence="5" key="1">
    <citation type="submission" date="2025-08" db="UniProtKB">
        <authorList>
            <consortium name="RefSeq"/>
        </authorList>
    </citation>
    <scope>IDENTIFICATION</scope>
</reference>
<sequence>MESNQERCHEFDFFKGVQRDKLLHEIHRYFLQDTKKSALALYGMSGVGKTKIAKKYCEIYSDFFKNIVWIDASFGKLQTSIRNRCHILGLAIHDSKNDFNIEVIVEKIHNYYINGKTLYIFDNVDDESVKGLKMYISKRANSFTLITSQWRTWSNNVNKLFVDVFSFEDAFAYVKNNIKEYTDENIKNLIKELGYHPFAITQAIKYINIHKVSIEKYIDRYRQKPLEILDTDNFPSEDESKSAIKAINLVLFKLKKTKLIQLEILNCLSHCDGQNISKEFIIQILNQMKIKEEHVIDEIVGLLMSYSLLNCFDDNKYSMHELTQLTCRYFQITNSSTNTYIDLIESYFQFELNQVKDHVDFGNHFVFHFLYMFRINGKKMSKTFHHMTFSIYKLLVSKGLFDEAIEILKAIQSFNTETYGENNELTLDTKHNISSCLYDMGKYNEALEIYYSVEKIQTEILGINHPDTIRTKHNIANCVMNMGKCNEALEIYYSVEKIQTEILDINHPETIATKHNIATCLMIMGKYNEALEIYYSVEKIQTKILGINHPDTMGTKHNIANCLMKMGKNNEALEIYYSVEKIQTEILGINHPDTIRTKHNTANCLKNMGKYNKALEIYYSVEKIQTEILGINHPDTMGTKHSIANCLINMEKYNEALEIYYSVEKIQTEILGINHPDTVRTKHNIANCLKNMGKYNEALEIYYSVKKIQTEILGINHPDTIRTKHNIANCLKNMGKFNEALEIYYFVEKIQTEILGINHPDTMGTKHSIANCLINMEKYNEALEIYYFVEKIQTEILGINQPDTIRTKHNIANCLKNMGKYNEALEIYYSVEKIQTEILGINHPDTIRAKHNITNCLKNMGKYNEALEIYYSIYKSLAVPLPKHGLKLCENREFTMQRLNKIRRNKIPENTYHIQVQTAQCWNAKLQRTTFKKMFLEENIPK</sequence>
<dbReference type="PANTHER" id="PTHR45641">
    <property type="entry name" value="TETRATRICOPEPTIDE REPEAT PROTEIN (AFU_ORTHOLOGUE AFUA_6G03870)"/>
    <property type="match status" value="1"/>
</dbReference>
<dbReference type="Gene3D" id="3.40.50.300">
    <property type="entry name" value="P-loop containing nucleotide triphosphate hydrolases"/>
    <property type="match status" value="1"/>
</dbReference>
<evidence type="ECO:0000256" key="1">
    <source>
        <dbReference type="ARBA" id="ARBA00022737"/>
    </source>
</evidence>
<keyword evidence="2" id="KW-0802">TPR repeat</keyword>
<dbReference type="InterPro" id="IPR002182">
    <property type="entry name" value="NB-ARC"/>
</dbReference>
<dbReference type="PANTHER" id="PTHR45641:SF19">
    <property type="entry name" value="NEPHROCYSTIN-3"/>
    <property type="match status" value="1"/>
</dbReference>
<protein>
    <submittedName>
        <fullName evidence="5">Uncharacterized protein LOC136083006</fullName>
    </submittedName>
</protein>
<evidence type="ECO:0000256" key="2">
    <source>
        <dbReference type="ARBA" id="ARBA00022803"/>
    </source>
</evidence>
<gene>
    <name evidence="5" type="primary">LOC136083006</name>
</gene>